<dbReference type="EMBL" id="MN894888">
    <property type="protein sequence ID" value="QLG04958.1"/>
    <property type="molecule type" value="Genomic_DNA"/>
</dbReference>
<accession>A0A7S6C711</accession>
<sequence length="45" mass="5089">MLYFPFSEATPSSTYVKRLLYRNSALIALHGDPFIANCTAQDDLH</sequence>
<organism evidence="1">
    <name type="scientific">Pseudomonas aeruginosa</name>
    <dbReference type="NCBI Taxonomy" id="287"/>
    <lineage>
        <taxon>Bacteria</taxon>
        <taxon>Pseudomonadati</taxon>
        <taxon>Pseudomonadota</taxon>
        <taxon>Gammaproteobacteria</taxon>
        <taxon>Pseudomonadales</taxon>
        <taxon>Pseudomonadaceae</taxon>
        <taxon>Pseudomonas</taxon>
    </lineage>
</organism>
<evidence type="ECO:0000313" key="1">
    <source>
        <dbReference type="EMBL" id="QLG04958.1"/>
    </source>
</evidence>
<geneLocation type="plasmid" evidence="1">
    <name>pSE5369-VIM</name>
</geneLocation>
<keyword evidence="1" id="KW-0614">Plasmid</keyword>
<reference evidence="1" key="1">
    <citation type="submission" date="2019-12" db="EMBL/GenBank/DDBJ databases">
        <title>Compelete sequence of pSE5369-VIM.</title>
        <authorList>
            <person name="Zhou D."/>
        </authorList>
    </citation>
    <scope>NUCLEOTIDE SEQUENCE</scope>
    <source>
        <strain evidence="1">SE5369</strain>
        <plasmid evidence="1">pSE5369-VIM</plasmid>
    </source>
</reference>
<proteinExistence type="predicted"/>
<name>A0A7S6C711_PSEAI</name>
<protein>
    <submittedName>
        <fullName evidence="1">Uncharacterized protein</fullName>
    </submittedName>
</protein>
<dbReference type="AlphaFoldDB" id="A0A7S6C711"/>